<comment type="caution">
    <text evidence="1">The sequence shown here is derived from an EMBL/GenBank/DDBJ whole genome shotgun (WGS) entry which is preliminary data.</text>
</comment>
<evidence type="ECO:0000313" key="1">
    <source>
        <dbReference type="EMBL" id="MED6200662.1"/>
    </source>
</evidence>
<reference evidence="1 2" key="1">
    <citation type="journal article" date="2023" name="Plants (Basel)">
        <title>Bridging the Gap: Combining Genomics and Transcriptomics Approaches to Understand Stylosanthes scabra, an Orphan Legume from the Brazilian Caatinga.</title>
        <authorList>
            <person name="Ferreira-Neto J.R.C."/>
            <person name="da Silva M.D."/>
            <person name="Binneck E."/>
            <person name="de Melo N.F."/>
            <person name="da Silva R.H."/>
            <person name="de Melo A.L.T.M."/>
            <person name="Pandolfi V."/>
            <person name="Bustamante F.O."/>
            <person name="Brasileiro-Vidal A.C."/>
            <person name="Benko-Iseppon A.M."/>
        </authorList>
    </citation>
    <scope>NUCLEOTIDE SEQUENCE [LARGE SCALE GENOMIC DNA]</scope>
    <source>
        <tissue evidence="1">Leaves</tissue>
    </source>
</reference>
<gene>
    <name evidence="1" type="ORF">PIB30_087411</name>
</gene>
<dbReference type="EMBL" id="JASCZI010212987">
    <property type="protein sequence ID" value="MED6200662.1"/>
    <property type="molecule type" value="Genomic_DNA"/>
</dbReference>
<name>A0ABU6XSG5_9FABA</name>
<organism evidence="1 2">
    <name type="scientific">Stylosanthes scabra</name>
    <dbReference type="NCBI Taxonomy" id="79078"/>
    <lineage>
        <taxon>Eukaryota</taxon>
        <taxon>Viridiplantae</taxon>
        <taxon>Streptophyta</taxon>
        <taxon>Embryophyta</taxon>
        <taxon>Tracheophyta</taxon>
        <taxon>Spermatophyta</taxon>
        <taxon>Magnoliopsida</taxon>
        <taxon>eudicotyledons</taxon>
        <taxon>Gunneridae</taxon>
        <taxon>Pentapetalae</taxon>
        <taxon>rosids</taxon>
        <taxon>fabids</taxon>
        <taxon>Fabales</taxon>
        <taxon>Fabaceae</taxon>
        <taxon>Papilionoideae</taxon>
        <taxon>50 kb inversion clade</taxon>
        <taxon>dalbergioids sensu lato</taxon>
        <taxon>Dalbergieae</taxon>
        <taxon>Pterocarpus clade</taxon>
        <taxon>Stylosanthes</taxon>
    </lineage>
</organism>
<keyword evidence="2" id="KW-1185">Reference proteome</keyword>
<proteinExistence type="predicted"/>
<accession>A0ABU6XSG5</accession>
<protein>
    <submittedName>
        <fullName evidence="1">Uncharacterized protein</fullName>
    </submittedName>
</protein>
<dbReference type="Proteomes" id="UP001341840">
    <property type="component" value="Unassembled WGS sequence"/>
</dbReference>
<evidence type="ECO:0000313" key="2">
    <source>
        <dbReference type="Proteomes" id="UP001341840"/>
    </source>
</evidence>
<sequence length="181" mass="20333">MTSGISSLAKILESQSSPCSRLFIQESITSTLNTKSTPRNSPNNFTSDMDVDIKGLYQEKEDAFKLAEYVLNKFRMPSPPRRVPVNAKATDGKYIGKKASSSFVLPRHSFCQKIPDWMPMAFRVPDDMFLVSDEVACATYIFGPNVKSPTSSDEILVTTGANFISRKVYLHWCQGNRLFKM</sequence>